<name>A0A1I2Q399_9BACL</name>
<keyword evidence="3" id="KW-1185">Reference proteome</keyword>
<dbReference type="STRING" id="201973.SAMN04488025_12052"/>
<sequence length="166" mass="19928">MDVTIKKIKFTTINKTYTEKVRDWRGRYCFATQYPNPDGKRIFLTYYFVRKGYTISKVFNRSGEFLYYYCDIMEMRQTGRLRYVMVDLLLDMIIYPDGRYHLLDIDEFATAIEKGQLKRRQQVHALRTLDKMIRKQTERTFIPPYLHKVSMHPLSGEEKKRPGTAT</sequence>
<dbReference type="PANTHER" id="PTHR41271">
    <property type="entry name" value="DUF402 DOMAIN-CONTAINING PROTEIN"/>
    <property type="match status" value="1"/>
</dbReference>
<dbReference type="InterPro" id="IPR035930">
    <property type="entry name" value="FomD-like_sf"/>
</dbReference>
<dbReference type="Gene3D" id="2.40.380.10">
    <property type="entry name" value="FomD-like"/>
    <property type="match status" value="1"/>
</dbReference>
<feature type="domain" description="DUF402" evidence="1">
    <location>
        <begin position="10"/>
        <end position="138"/>
    </location>
</feature>
<evidence type="ECO:0000313" key="2">
    <source>
        <dbReference type="EMBL" id="SFG20081.1"/>
    </source>
</evidence>
<accession>A0A1I2Q399</accession>
<reference evidence="2 3" key="1">
    <citation type="submission" date="2016-10" db="EMBL/GenBank/DDBJ databases">
        <authorList>
            <person name="de Groot N.N."/>
        </authorList>
    </citation>
    <scope>NUCLEOTIDE SEQUENCE [LARGE SCALE GENOMIC DNA]</scope>
    <source>
        <strain evidence="2 3">DSM 44945</strain>
    </source>
</reference>
<dbReference type="SUPFAM" id="SSF159234">
    <property type="entry name" value="FomD-like"/>
    <property type="match status" value="1"/>
</dbReference>
<evidence type="ECO:0000259" key="1">
    <source>
        <dbReference type="Pfam" id="PF04167"/>
    </source>
</evidence>
<dbReference type="AlphaFoldDB" id="A0A1I2Q399"/>
<evidence type="ECO:0000313" key="3">
    <source>
        <dbReference type="Proteomes" id="UP000198661"/>
    </source>
</evidence>
<protein>
    <recommendedName>
        <fullName evidence="1">DUF402 domain-containing protein</fullName>
    </recommendedName>
</protein>
<gene>
    <name evidence="2" type="ORF">SAMN04488025_12052</name>
</gene>
<dbReference type="RefSeq" id="WP_177199121.1">
    <property type="nucleotide sequence ID" value="NZ_FOOK01000020.1"/>
</dbReference>
<proteinExistence type="predicted"/>
<dbReference type="Pfam" id="PF04167">
    <property type="entry name" value="DUF402"/>
    <property type="match status" value="1"/>
</dbReference>
<organism evidence="2 3">
    <name type="scientific">Planifilum fulgidum</name>
    <dbReference type="NCBI Taxonomy" id="201973"/>
    <lineage>
        <taxon>Bacteria</taxon>
        <taxon>Bacillati</taxon>
        <taxon>Bacillota</taxon>
        <taxon>Bacilli</taxon>
        <taxon>Bacillales</taxon>
        <taxon>Thermoactinomycetaceae</taxon>
        <taxon>Planifilum</taxon>
    </lineage>
</organism>
<dbReference type="EMBL" id="FOOK01000020">
    <property type="protein sequence ID" value="SFG20081.1"/>
    <property type="molecule type" value="Genomic_DNA"/>
</dbReference>
<dbReference type="PANTHER" id="PTHR41271:SF1">
    <property type="entry name" value="DUF402 DOMAIN-CONTAINING PROTEIN"/>
    <property type="match status" value="1"/>
</dbReference>
<dbReference type="InterPro" id="IPR007295">
    <property type="entry name" value="DUF402"/>
</dbReference>
<dbReference type="Proteomes" id="UP000198661">
    <property type="component" value="Unassembled WGS sequence"/>
</dbReference>